<evidence type="ECO:0000313" key="1">
    <source>
        <dbReference type="EMBL" id="KKL68387.1"/>
    </source>
</evidence>
<dbReference type="EMBL" id="LAZR01026545">
    <property type="protein sequence ID" value="KKL68387.1"/>
    <property type="molecule type" value="Genomic_DNA"/>
</dbReference>
<protein>
    <recommendedName>
        <fullName evidence="2">Recombination endonuclease VII</fullName>
    </recommendedName>
</protein>
<proteinExistence type="predicted"/>
<organism evidence="1">
    <name type="scientific">marine sediment metagenome</name>
    <dbReference type="NCBI Taxonomy" id="412755"/>
    <lineage>
        <taxon>unclassified sequences</taxon>
        <taxon>metagenomes</taxon>
        <taxon>ecological metagenomes</taxon>
    </lineage>
</organism>
<sequence length="126" mass="15542">MTVDRRQYQRRYYKTNRQRICERNRRWGRNNRDRVNECKRRGRLRRQYGITVEQRDQLLMRQKGRCSLCHVRFGQLHKLKPVIDHNHKTGKIRGLIHRQCNTWLVKIEDTKFLALALSYLQHENDL</sequence>
<dbReference type="InterPro" id="IPR038563">
    <property type="entry name" value="Endonuclease_7_sf"/>
</dbReference>
<dbReference type="InterPro" id="IPR044925">
    <property type="entry name" value="His-Me_finger_sf"/>
</dbReference>
<comment type="caution">
    <text evidence="1">The sequence shown here is derived from an EMBL/GenBank/DDBJ whole genome shotgun (WGS) entry which is preliminary data.</text>
</comment>
<reference evidence="1" key="1">
    <citation type="journal article" date="2015" name="Nature">
        <title>Complex archaea that bridge the gap between prokaryotes and eukaryotes.</title>
        <authorList>
            <person name="Spang A."/>
            <person name="Saw J.H."/>
            <person name="Jorgensen S.L."/>
            <person name="Zaremba-Niedzwiedzka K."/>
            <person name="Martijn J."/>
            <person name="Lind A.E."/>
            <person name="van Eijk R."/>
            <person name="Schleper C."/>
            <person name="Guy L."/>
            <person name="Ettema T.J."/>
        </authorList>
    </citation>
    <scope>NUCLEOTIDE SEQUENCE</scope>
</reference>
<dbReference type="AlphaFoldDB" id="A0A0F9GZ96"/>
<name>A0A0F9GZ96_9ZZZZ</name>
<evidence type="ECO:0008006" key="2">
    <source>
        <dbReference type="Google" id="ProtNLM"/>
    </source>
</evidence>
<gene>
    <name evidence="1" type="ORF">LCGC14_2125490</name>
</gene>
<dbReference type="Pfam" id="PF02945">
    <property type="entry name" value="Endonuclease_7"/>
    <property type="match status" value="1"/>
</dbReference>
<dbReference type="InterPro" id="IPR004211">
    <property type="entry name" value="Endonuclease_7"/>
</dbReference>
<accession>A0A0F9GZ96</accession>
<dbReference type="Gene3D" id="3.40.1800.10">
    <property type="entry name" value="His-Me finger endonucleases"/>
    <property type="match status" value="1"/>
</dbReference>
<dbReference type="SUPFAM" id="SSF54060">
    <property type="entry name" value="His-Me finger endonucleases"/>
    <property type="match status" value="1"/>
</dbReference>